<evidence type="ECO:0000259" key="11">
    <source>
        <dbReference type="PROSITE" id="PS51278"/>
    </source>
</evidence>
<keyword evidence="8" id="KW-0028">Amino-acid biosynthesis</keyword>
<dbReference type="Gene3D" id="3.60.20.10">
    <property type="entry name" value="Glutamine Phosphoribosylpyrophosphate, subunit 1, domain 1"/>
    <property type="match status" value="1"/>
</dbReference>
<dbReference type="SUPFAM" id="SSF52402">
    <property type="entry name" value="Adenine nucleotide alpha hydrolases-like"/>
    <property type="match status" value="1"/>
</dbReference>
<comment type="similarity">
    <text evidence="2">Belongs to the asparagine synthetase family.</text>
</comment>
<comment type="pathway">
    <text evidence="1">Amino-acid biosynthesis; L-asparagine biosynthesis; L-asparagine from L-aspartate (L-Gln route): step 1/1.</text>
</comment>
<feature type="domain" description="Glutamine amidotransferase type-2" evidence="11">
    <location>
        <begin position="2"/>
        <end position="212"/>
    </location>
</feature>
<dbReference type="PANTHER" id="PTHR43284">
    <property type="entry name" value="ASPARAGINE SYNTHETASE (GLUTAMINE-HYDROLYZING)"/>
    <property type="match status" value="1"/>
</dbReference>
<dbReference type="RefSeq" id="WP_146959894.1">
    <property type="nucleotide sequence ID" value="NZ_CP042467.1"/>
</dbReference>
<keyword evidence="12" id="KW-0436">Ligase</keyword>
<organism evidence="12 13">
    <name type="scientific">Microvenator marinus</name>
    <dbReference type="NCBI Taxonomy" id="2600177"/>
    <lineage>
        <taxon>Bacteria</taxon>
        <taxon>Deltaproteobacteria</taxon>
        <taxon>Bradymonadales</taxon>
        <taxon>Microvenatoraceae</taxon>
        <taxon>Microvenator</taxon>
    </lineage>
</organism>
<dbReference type="OrthoDB" id="9763290at2"/>
<accession>A0A5B8XPU8</accession>
<evidence type="ECO:0000256" key="5">
    <source>
        <dbReference type="ARBA" id="ARBA00022840"/>
    </source>
</evidence>
<feature type="active site" description="For GATase activity" evidence="8">
    <location>
        <position position="2"/>
    </location>
</feature>
<evidence type="ECO:0000256" key="6">
    <source>
        <dbReference type="ARBA" id="ARBA00022962"/>
    </source>
</evidence>
<dbReference type="Proteomes" id="UP000321595">
    <property type="component" value="Chromosome"/>
</dbReference>
<dbReference type="EC" id="6.3.5.4" evidence="3"/>
<feature type="binding site" evidence="9">
    <location>
        <position position="98"/>
    </location>
    <ligand>
        <name>L-glutamine</name>
        <dbReference type="ChEBI" id="CHEBI:58359"/>
    </ligand>
</feature>
<dbReference type="InterPro" id="IPR017932">
    <property type="entry name" value="GATase_2_dom"/>
</dbReference>
<dbReference type="SUPFAM" id="SSF56235">
    <property type="entry name" value="N-terminal nucleophile aminohydrolases (Ntn hydrolases)"/>
    <property type="match status" value="1"/>
</dbReference>
<feature type="site" description="Important for beta-aspartyl-AMP intermediate formation" evidence="10">
    <location>
        <position position="371"/>
    </location>
</feature>
<evidence type="ECO:0000256" key="4">
    <source>
        <dbReference type="ARBA" id="ARBA00022741"/>
    </source>
</evidence>
<keyword evidence="4 9" id="KW-0547">Nucleotide-binding</keyword>
<dbReference type="CDD" id="cd01991">
    <property type="entry name" value="Asn_synthase_B_C"/>
    <property type="match status" value="1"/>
</dbReference>
<evidence type="ECO:0000256" key="2">
    <source>
        <dbReference type="ARBA" id="ARBA00005752"/>
    </source>
</evidence>
<dbReference type="InterPro" id="IPR029055">
    <property type="entry name" value="Ntn_hydrolases_N"/>
</dbReference>
<comment type="catalytic activity">
    <reaction evidence="7">
        <text>L-aspartate + L-glutamine + ATP + H2O = L-asparagine + L-glutamate + AMP + diphosphate + H(+)</text>
        <dbReference type="Rhea" id="RHEA:12228"/>
        <dbReference type="ChEBI" id="CHEBI:15377"/>
        <dbReference type="ChEBI" id="CHEBI:15378"/>
        <dbReference type="ChEBI" id="CHEBI:29985"/>
        <dbReference type="ChEBI" id="CHEBI:29991"/>
        <dbReference type="ChEBI" id="CHEBI:30616"/>
        <dbReference type="ChEBI" id="CHEBI:33019"/>
        <dbReference type="ChEBI" id="CHEBI:58048"/>
        <dbReference type="ChEBI" id="CHEBI:58359"/>
        <dbReference type="ChEBI" id="CHEBI:456215"/>
        <dbReference type="EC" id="6.3.5.4"/>
    </reaction>
</comment>
<dbReference type="Gene3D" id="3.40.50.620">
    <property type="entry name" value="HUPs"/>
    <property type="match status" value="1"/>
</dbReference>
<reference evidence="12 13" key="1">
    <citation type="submission" date="2019-08" db="EMBL/GenBank/DDBJ databases">
        <authorList>
            <person name="Liang Q."/>
        </authorList>
    </citation>
    <scope>NUCLEOTIDE SEQUENCE [LARGE SCALE GENOMIC DNA]</scope>
    <source>
        <strain evidence="12 13">V1718</strain>
    </source>
</reference>
<name>A0A5B8XPU8_9DELT</name>
<evidence type="ECO:0000256" key="8">
    <source>
        <dbReference type="PIRSR" id="PIRSR001589-1"/>
    </source>
</evidence>
<dbReference type="CDD" id="cd00712">
    <property type="entry name" value="AsnB"/>
    <property type="match status" value="1"/>
</dbReference>
<evidence type="ECO:0000256" key="1">
    <source>
        <dbReference type="ARBA" id="ARBA00005187"/>
    </source>
</evidence>
<keyword evidence="6 8" id="KW-0315">Glutamine amidotransferase</keyword>
<evidence type="ECO:0000256" key="7">
    <source>
        <dbReference type="ARBA" id="ARBA00048741"/>
    </source>
</evidence>
<evidence type="ECO:0000256" key="10">
    <source>
        <dbReference type="PIRSR" id="PIRSR001589-3"/>
    </source>
</evidence>
<feature type="binding site" evidence="9">
    <location>
        <begin position="369"/>
        <end position="370"/>
    </location>
    <ligand>
        <name>ATP</name>
        <dbReference type="ChEBI" id="CHEBI:30616"/>
    </ligand>
</feature>
<dbReference type="InterPro" id="IPR033738">
    <property type="entry name" value="AsnB_N"/>
</dbReference>
<evidence type="ECO:0000256" key="9">
    <source>
        <dbReference type="PIRSR" id="PIRSR001589-2"/>
    </source>
</evidence>
<keyword evidence="13" id="KW-1185">Reference proteome</keyword>
<dbReference type="GO" id="GO:0005524">
    <property type="term" value="F:ATP binding"/>
    <property type="evidence" value="ECO:0007669"/>
    <property type="project" value="UniProtKB-KW"/>
</dbReference>
<protein>
    <recommendedName>
        <fullName evidence="3">asparagine synthase (glutamine-hydrolyzing)</fullName>
        <ecNumber evidence="3">6.3.5.4</ecNumber>
    </recommendedName>
</protein>
<dbReference type="InterPro" id="IPR014729">
    <property type="entry name" value="Rossmann-like_a/b/a_fold"/>
</dbReference>
<evidence type="ECO:0000313" key="13">
    <source>
        <dbReference type="Proteomes" id="UP000321595"/>
    </source>
</evidence>
<feature type="binding site" evidence="9">
    <location>
        <position position="296"/>
    </location>
    <ligand>
        <name>ATP</name>
        <dbReference type="ChEBI" id="CHEBI:30616"/>
    </ligand>
</feature>
<dbReference type="EMBL" id="CP042467">
    <property type="protein sequence ID" value="QED27922.1"/>
    <property type="molecule type" value="Genomic_DNA"/>
</dbReference>
<keyword evidence="8" id="KW-0061">Asparagine biosynthesis</keyword>
<dbReference type="Pfam" id="PF00733">
    <property type="entry name" value="Asn_synthase"/>
    <property type="match status" value="1"/>
</dbReference>
<dbReference type="InterPro" id="IPR001962">
    <property type="entry name" value="Asn_synthase"/>
</dbReference>
<dbReference type="PROSITE" id="PS51278">
    <property type="entry name" value="GATASE_TYPE_2"/>
    <property type="match status" value="1"/>
</dbReference>
<dbReference type="Pfam" id="PF13522">
    <property type="entry name" value="GATase_6"/>
    <property type="match status" value="1"/>
</dbReference>
<evidence type="ECO:0000313" key="12">
    <source>
        <dbReference type="EMBL" id="QED27922.1"/>
    </source>
</evidence>
<dbReference type="PANTHER" id="PTHR43284:SF1">
    <property type="entry name" value="ASPARAGINE SYNTHETASE"/>
    <property type="match status" value="1"/>
</dbReference>
<dbReference type="GO" id="GO:0005829">
    <property type="term" value="C:cytosol"/>
    <property type="evidence" value="ECO:0007669"/>
    <property type="project" value="TreeGrafter"/>
</dbReference>
<dbReference type="InterPro" id="IPR051786">
    <property type="entry name" value="ASN_synthetase/amidase"/>
</dbReference>
<dbReference type="AlphaFoldDB" id="A0A5B8XPU8"/>
<gene>
    <name evidence="12" type="primary">asnB</name>
    <name evidence="12" type="ORF">FRD01_11880</name>
</gene>
<dbReference type="KEGG" id="bbae:FRD01_11880"/>
<evidence type="ECO:0000256" key="3">
    <source>
        <dbReference type="ARBA" id="ARBA00012737"/>
    </source>
</evidence>
<dbReference type="NCBIfam" id="TIGR01536">
    <property type="entry name" value="asn_synth_AEB"/>
    <property type="match status" value="1"/>
</dbReference>
<keyword evidence="5 9" id="KW-0067">ATP-binding</keyword>
<dbReference type="PIRSF" id="PIRSF001589">
    <property type="entry name" value="Asn_synthetase_glu-h"/>
    <property type="match status" value="1"/>
</dbReference>
<dbReference type="GO" id="GO:0004066">
    <property type="term" value="F:asparagine synthase (glutamine-hydrolyzing) activity"/>
    <property type="evidence" value="ECO:0007669"/>
    <property type="project" value="UniProtKB-EC"/>
</dbReference>
<sequence>MCGITGFWAESIGTSRATDVVRAMCDSIAHRGPDAEGVWVRGAVALGHRRLAILDVSEAGAQPMSSPSGRYVMVYNGEVYNHLDLRAELDETWRGTSDTETMLAAFEKWGITASVKRFVGMFACAIWDTKEEELVLIRDRLGIKPLYWGKVGSALVFGSELKTFRAFPGFESKVDRGALAAYMRANCVPHPQTIYEGVHQMSPGTILRARRGVTRVEVFWSARDVARNGLESPLHFGTNQAELAKELLHEKLMDAVKLRLLSDVPLGAFLSGGVDSSLVVALMQVQSENPVRTFSIGFEDKAYDEADHARAVAKHLGTNHTELVVRPEDALEVVPRLSQIWDEPFADSSQIPTFLVSQLAREHVTVSLSGDGGDELFGGYNRHILGPKAWGLMSRLPSHLRSGASDLIGMLRAEQTDRLFGALDGRIPGAGKMRLPTDKLQKLGRILGAQSFQELYARLVTHWDSGVVLGAPETAAPWAEMGSNAETMMLLDMETYLPDDILTKVDRASMAVSLEARVPLLDHRVVEFAWRLPLDMKIRPKADPAGKWLLRQVLYDYVPSALIDRPKMGFGVPIDAWLRGPLREWAEDLLHPDRLKQEGYFDPAPIRQKWDEHQSRAHNWQHHLWDVLMFQAWNSQT</sequence>
<dbReference type="InterPro" id="IPR006426">
    <property type="entry name" value="Asn_synth_AEB"/>
</dbReference>
<dbReference type="GO" id="GO:0006529">
    <property type="term" value="P:asparagine biosynthetic process"/>
    <property type="evidence" value="ECO:0007669"/>
    <property type="project" value="UniProtKB-KW"/>
</dbReference>
<proteinExistence type="inferred from homology"/>